<evidence type="ECO:0000313" key="2">
    <source>
        <dbReference type="EMBL" id="MCP2259787.1"/>
    </source>
</evidence>
<evidence type="ECO:0000259" key="1">
    <source>
        <dbReference type="Pfam" id="PF06722"/>
    </source>
</evidence>
<dbReference type="Proteomes" id="UP001205311">
    <property type="component" value="Unassembled WGS sequence"/>
</dbReference>
<accession>A0ABT1HW86</accession>
<comment type="caution">
    <text evidence="2">The sequence shown here is derived from an EMBL/GenBank/DDBJ whole genome shotgun (WGS) entry which is preliminary data.</text>
</comment>
<name>A0ABT1HW86_STRSD</name>
<dbReference type="RefSeq" id="WP_253670672.1">
    <property type="nucleotide sequence ID" value="NZ_JAMTCP010000020.1"/>
</dbReference>
<dbReference type="EMBL" id="JAMTCP010000020">
    <property type="protein sequence ID" value="MCP2259787.1"/>
    <property type="molecule type" value="Genomic_DNA"/>
</dbReference>
<dbReference type="CDD" id="cd03784">
    <property type="entry name" value="GT1_Gtf-like"/>
    <property type="match status" value="1"/>
</dbReference>
<sequence length="211" mass="22948">MPTKSRRDGSYKPGDNFVFAGQCLDDRAHQGTWTAPDDGRPVLLVSLGTFYNKKPDFFRQCVAAFGSLDWTVVMSVGNHVDVTDLGSLPPNIKVHPSVPQMSVLSQATVFVTHAGMGSTIEGLYWGVPMVAVLQAMDQYVNAARIADLGVGRHVPQEEATAEVLRDLVVALANDEDVTRRCAEIRQEVRRSGSTAKAADFVESCLTRPKAD</sequence>
<dbReference type="Pfam" id="PF06722">
    <property type="entry name" value="EryCIII-like_C"/>
    <property type="match status" value="1"/>
</dbReference>
<dbReference type="InterPro" id="IPR002213">
    <property type="entry name" value="UDP_glucos_trans"/>
</dbReference>
<dbReference type="InterPro" id="IPR050426">
    <property type="entry name" value="Glycosyltransferase_28"/>
</dbReference>
<dbReference type="PANTHER" id="PTHR48050:SF13">
    <property type="entry name" value="STEROL 3-BETA-GLUCOSYLTRANSFERASE UGT80A2"/>
    <property type="match status" value="1"/>
</dbReference>
<gene>
    <name evidence="2" type="ORF">LX15_003496</name>
</gene>
<dbReference type="PANTHER" id="PTHR48050">
    <property type="entry name" value="STEROL 3-BETA-GLUCOSYLTRANSFERASE"/>
    <property type="match status" value="1"/>
</dbReference>
<dbReference type="SUPFAM" id="SSF53756">
    <property type="entry name" value="UDP-Glycosyltransferase/glycogen phosphorylase"/>
    <property type="match status" value="1"/>
</dbReference>
<feature type="domain" description="Erythromycin biosynthesis protein CIII-like C-terminal" evidence="1">
    <location>
        <begin position="62"/>
        <end position="189"/>
    </location>
</feature>
<dbReference type="Gene3D" id="3.40.50.2000">
    <property type="entry name" value="Glycogen Phosphorylase B"/>
    <property type="match status" value="2"/>
</dbReference>
<keyword evidence="3" id="KW-1185">Reference proteome</keyword>
<protein>
    <submittedName>
        <fullName evidence="2">Glycosyltransferase, MGT family</fullName>
    </submittedName>
</protein>
<proteinExistence type="predicted"/>
<evidence type="ECO:0000313" key="3">
    <source>
        <dbReference type="Proteomes" id="UP001205311"/>
    </source>
</evidence>
<dbReference type="InterPro" id="IPR010610">
    <property type="entry name" value="EryCIII-like_C"/>
</dbReference>
<organism evidence="2 3">
    <name type="scientific">Streptoalloteichus tenebrarius (strain ATCC 17920 / DSM 40477 / JCM 4838 / CBS 697.72 / NBRC 16177 / NCIMB 11028 / NRRL B-12390 / A12253. 1 / ISP 5477)</name>
    <name type="common">Streptomyces tenebrarius</name>
    <dbReference type="NCBI Taxonomy" id="1933"/>
    <lineage>
        <taxon>Bacteria</taxon>
        <taxon>Bacillati</taxon>
        <taxon>Actinomycetota</taxon>
        <taxon>Actinomycetes</taxon>
        <taxon>Pseudonocardiales</taxon>
        <taxon>Pseudonocardiaceae</taxon>
        <taxon>Streptoalloteichus</taxon>
    </lineage>
</organism>
<reference evidence="2 3" key="1">
    <citation type="submission" date="2022-06" db="EMBL/GenBank/DDBJ databases">
        <title>Genomic Encyclopedia of Archaeal and Bacterial Type Strains, Phase II (KMG-II): from individual species to whole genera.</title>
        <authorList>
            <person name="Goeker M."/>
        </authorList>
    </citation>
    <scope>NUCLEOTIDE SEQUENCE [LARGE SCALE GENOMIC DNA]</scope>
    <source>
        <strain evidence="2 3">DSM 40477</strain>
    </source>
</reference>